<feature type="transmembrane region" description="Helical" evidence="5">
    <location>
        <begin position="882"/>
        <end position="907"/>
    </location>
</feature>
<gene>
    <name evidence="9" type="ORF">TCE0_044f16124</name>
</gene>
<dbReference type="PANTHER" id="PTHR42800">
    <property type="entry name" value="EXOINULINASE INUD (AFU_ORTHOLOGUE AFUA_5G00480)"/>
    <property type="match status" value="1"/>
</dbReference>
<dbReference type="Pfam" id="PF08244">
    <property type="entry name" value="Glyco_hydro_32C"/>
    <property type="match status" value="1"/>
</dbReference>
<dbReference type="InterPro" id="IPR013148">
    <property type="entry name" value="Glyco_hydro_32_N"/>
</dbReference>
<evidence type="ECO:0000259" key="8">
    <source>
        <dbReference type="Pfam" id="PF08244"/>
    </source>
</evidence>
<dbReference type="GO" id="GO:0051670">
    <property type="term" value="F:inulinase activity"/>
    <property type="evidence" value="ECO:0007669"/>
    <property type="project" value="UniProtKB-ARBA"/>
</dbReference>
<feature type="domain" description="Glycosyl hydrolase family 32 C-terminal" evidence="8">
    <location>
        <begin position="548"/>
        <end position="689"/>
    </location>
</feature>
<dbReference type="SUPFAM" id="SSF49899">
    <property type="entry name" value="Concanavalin A-like lectins/glucanases"/>
    <property type="match status" value="1"/>
</dbReference>
<dbReference type="PROSITE" id="PS00609">
    <property type="entry name" value="GLYCOSYL_HYDROL_F32"/>
    <property type="match status" value="1"/>
</dbReference>
<name>A0A478EBP9_TALPI</name>
<dbReference type="Gene3D" id="2.60.120.560">
    <property type="entry name" value="Exo-inulinase, domain 1"/>
    <property type="match status" value="1"/>
</dbReference>
<dbReference type="InterPro" id="IPR023296">
    <property type="entry name" value="Glyco_hydro_beta-prop_sf"/>
</dbReference>
<evidence type="ECO:0000256" key="2">
    <source>
        <dbReference type="ARBA" id="ARBA00022729"/>
    </source>
</evidence>
<dbReference type="InterPro" id="IPR013189">
    <property type="entry name" value="Glyco_hydro_32_C"/>
</dbReference>
<evidence type="ECO:0000256" key="3">
    <source>
        <dbReference type="ARBA" id="ARBA00022801"/>
    </source>
</evidence>
<dbReference type="GO" id="GO:0004575">
    <property type="term" value="F:sucrose alpha-glucosidase activity"/>
    <property type="evidence" value="ECO:0007669"/>
    <property type="project" value="TreeGrafter"/>
</dbReference>
<evidence type="ECO:0000256" key="4">
    <source>
        <dbReference type="ARBA" id="ARBA00023295"/>
    </source>
</evidence>
<dbReference type="Gene3D" id="2.115.10.20">
    <property type="entry name" value="Glycosyl hydrolase domain, family 43"/>
    <property type="match status" value="2"/>
</dbReference>
<dbReference type="FunFam" id="2.60.120.560:FF:000003">
    <property type="entry name" value="Extracellular exo-inulinase inuE"/>
    <property type="match status" value="1"/>
</dbReference>
<evidence type="ECO:0000256" key="1">
    <source>
        <dbReference type="ARBA" id="ARBA00009902"/>
    </source>
</evidence>
<feature type="transmembrane region" description="Helical" evidence="5">
    <location>
        <begin position="772"/>
        <end position="794"/>
    </location>
</feature>
<dbReference type="EMBL" id="DF933840">
    <property type="protein sequence ID" value="GAM42288.1"/>
    <property type="molecule type" value="Genomic_DNA"/>
</dbReference>
<feature type="domain" description="Glycosyl hydrolase family 32 N-terminal" evidence="7">
    <location>
        <begin position="33"/>
        <end position="296"/>
    </location>
</feature>
<accession>A0A478EBP9</accession>
<feature type="domain" description="Glycosyl hydrolase family 32 N-terminal" evidence="7">
    <location>
        <begin position="445"/>
        <end position="531"/>
    </location>
</feature>
<keyword evidence="3 9" id="KW-0378">Hydrolase</keyword>
<dbReference type="AlphaFoldDB" id="A0A478EBP9"/>
<keyword evidence="5" id="KW-0812">Transmembrane</keyword>
<reference evidence="10" key="1">
    <citation type="journal article" date="2015" name="Genome Announc.">
        <title>Draft genome sequence of Talaromyces cellulolyticus strain Y-94, a source of lignocellulosic biomass-degrading enzymes.</title>
        <authorList>
            <person name="Fujii T."/>
            <person name="Koike H."/>
            <person name="Sawayama S."/>
            <person name="Yano S."/>
            <person name="Inoue H."/>
        </authorList>
    </citation>
    <scope>NUCLEOTIDE SEQUENCE [LARGE SCALE GENOMIC DNA]</scope>
    <source>
        <strain evidence="10">Y-94</strain>
    </source>
</reference>
<dbReference type="CDD" id="cd18622">
    <property type="entry name" value="GH32_Inu-like"/>
    <property type="match status" value="1"/>
</dbReference>
<dbReference type="Proteomes" id="UP000053095">
    <property type="component" value="Unassembled WGS sequence"/>
</dbReference>
<keyword evidence="2 6" id="KW-0732">Signal</keyword>
<dbReference type="InterPro" id="IPR001362">
    <property type="entry name" value="Glyco_hydro_32"/>
</dbReference>
<dbReference type="Pfam" id="PF00251">
    <property type="entry name" value="Glyco_hydro_32N"/>
    <property type="match status" value="2"/>
</dbReference>
<sequence length="1009" mass="111970">MLWEVLLLGAFLSQVDAAPTKESYTELYRPQYHFTPAQNWMNDPNGLLYADGTYHMYYQYNPGGNTWGAMSWGHATSEDLTHWKEQPVALLARGYPNNITEMFFSGSAVIDEHNTSGFGKKGKAPWIAMYTSYYPTAQVLPSGKQVRDNQQAQSIAYSLDHGTTWTTYDEANPVILDPPAPYQDQFLDFRDPNIFWHQPIRKWVAVVSLAKLHKLLIYTSTNLKQWDLESEFGPFNAVGGNWECPNIFPLPVDGDKSKVKWVAIVGINPGGPPGTVGSGVQYFLGDFNGTTFTADSNSIHGGGPPDGSFIFEDFEGNHSFSDRGWIATGDFIGTSPVAGTLPGQNPVTGYLGNQLVNTFLNGDATTGTLTSPSFTISYKYINFLIGGGDNINQTAIQLKIDGNVVYAATGSNSEQLTWQHWDVSAFQNQTAVIEIIDLATGGWGHINVDEISFANTPATNNNANWLDWGPDFYATQGYNGLPQYQRTIISWMNNWQYGGVIPTSPWRSAMSIPRQLSLKTIDESIAVVQEPEECWKAITQTQIASTFPSITGTHSLGDIGNAAEIELTFSSGDGTNGSSEFGIIVRASKDFSQQTRIGYDFTTQQVFVDRTKSGDVSFDSTFASVYYAPLSPASDKTVTLRIFVDWSSVEVFGGQGQTTMTTQIFPDENATNAQLFSTGGSTKNVQLRISKVRNHAFYLVKRDVSRPVNDPDALVLEAWSQGLMTGSLVIMAAITYVNMRSGVWLHKMILLELILAMPHGTFIFASEPAYGWYLATTAIGLVVSWSLHNVIAWMKNKAFMSRWLSLAYVGTIVLAQPYWAVEIFANFAYFNDIDPFFYEKTRPLEALFRDPWWIFTTCNLFWVVKTHYNFGILELVHESPRFGLMLASMGLSIAFLILDILSVTGVLRVTDTMGINPFWKLCFVFKCLCDTVILDDFKTALDKLSARWLRQRGMHTLVPPAVDANELTQPIGGASDARNHSMFSDEHAPQSVHHEVLPLKSPVSVAHCA</sequence>
<keyword evidence="5" id="KW-0472">Membrane</keyword>
<dbReference type="GO" id="GO:0005987">
    <property type="term" value="P:sucrose catabolic process"/>
    <property type="evidence" value="ECO:0007669"/>
    <property type="project" value="TreeGrafter"/>
</dbReference>
<dbReference type="InterPro" id="IPR018053">
    <property type="entry name" value="Glyco_hydro_32_AS"/>
</dbReference>
<feature type="transmembrane region" description="Helical" evidence="5">
    <location>
        <begin position="718"/>
        <end position="737"/>
    </location>
</feature>
<feature type="signal peptide" evidence="6">
    <location>
        <begin position="1"/>
        <end position="17"/>
    </location>
</feature>
<evidence type="ECO:0000313" key="10">
    <source>
        <dbReference type="Proteomes" id="UP000053095"/>
    </source>
</evidence>
<evidence type="ECO:0000256" key="6">
    <source>
        <dbReference type="SAM" id="SignalP"/>
    </source>
</evidence>
<keyword evidence="5" id="KW-1133">Transmembrane helix</keyword>
<dbReference type="InterPro" id="IPR013320">
    <property type="entry name" value="ConA-like_dom_sf"/>
</dbReference>
<feature type="transmembrane region" description="Helical" evidence="5">
    <location>
        <begin position="749"/>
        <end position="766"/>
    </location>
</feature>
<protein>
    <submittedName>
        <fullName evidence="9">Glycosyl hydrolase family 32 protein</fullName>
    </submittedName>
</protein>
<keyword evidence="4" id="KW-0326">Glycosidase</keyword>
<dbReference type="SMART" id="SM00640">
    <property type="entry name" value="Glyco_32"/>
    <property type="match status" value="1"/>
</dbReference>
<proteinExistence type="inferred from homology"/>
<feature type="chain" id="PRO_5019765223" evidence="6">
    <location>
        <begin position="18"/>
        <end position="1009"/>
    </location>
</feature>
<evidence type="ECO:0000259" key="7">
    <source>
        <dbReference type="Pfam" id="PF00251"/>
    </source>
</evidence>
<comment type="similarity">
    <text evidence="1">Belongs to the glycosyl hydrolase 32 family.</text>
</comment>
<evidence type="ECO:0000256" key="5">
    <source>
        <dbReference type="SAM" id="Phobius"/>
    </source>
</evidence>
<dbReference type="GO" id="GO:0005737">
    <property type="term" value="C:cytoplasm"/>
    <property type="evidence" value="ECO:0007669"/>
    <property type="project" value="TreeGrafter"/>
</dbReference>
<keyword evidence="10" id="KW-1185">Reference proteome</keyword>
<organism evidence="9 10">
    <name type="scientific">Talaromyces pinophilus</name>
    <name type="common">Penicillium pinophilum</name>
    <dbReference type="NCBI Taxonomy" id="128442"/>
    <lineage>
        <taxon>Eukaryota</taxon>
        <taxon>Fungi</taxon>
        <taxon>Dikarya</taxon>
        <taxon>Ascomycota</taxon>
        <taxon>Pezizomycotina</taxon>
        <taxon>Eurotiomycetes</taxon>
        <taxon>Eurotiomycetidae</taxon>
        <taxon>Eurotiales</taxon>
        <taxon>Trichocomaceae</taxon>
        <taxon>Talaromyces</taxon>
        <taxon>Talaromyces sect. Talaromyces</taxon>
    </lineage>
</organism>
<dbReference type="SUPFAM" id="SSF75005">
    <property type="entry name" value="Arabinanase/levansucrase/invertase"/>
    <property type="match status" value="1"/>
</dbReference>
<feature type="transmembrane region" description="Helical" evidence="5">
    <location>
        <begin position="806"/>
        <end position="831"/>
    </location>
</feature>
<evidence type="ECO:0000313" key="9">
    <source>
        <dbReference type="EMBL" id="GAM42288.1"/>
    </source>
</evidence>
<dbReference type="PANTHER" id="PTHR42800:SF1">
    <property type="entry name" value="EXOINULINASE INUD (AFU_ORTHOLOGUE AFUA_5G00480)"/>
    <property type="match status" value="1"/>
</dbReference>